<sequence>MAYRVNKNVLFSDDSINEGWQRSSISKKIGECYVDRFILEPGLSIAYSSYTPNCDLVEESIIERGASTFSLTYGLEGRSCYRSKNNASEELVFSSNHTALATFGNSAGERIYKADQKVNQLRILIDGSAFGRYNIPFNFDAEKIPTPQQHWHARTSNHTQHYIKRLMQLAMSNHTERPLEKNILVFTLLSEQLSLLERKSNEQPHSQTVSDQGEHKVMLAKQFMIQNMSQPLTLTYIGQQVGLSESKLKSGFRTIYQTSPYKMLLEIRMNKAWELLESGYQVAQTAYAVGYEYPSNFSAAFSRFYGRMPKSLFSLQY</sequence>
<evidence type="ECO:0000256" key="1">
    <source>
        <dbReference type="ARBA" id="ARBA00023015"/>
    </source>
</evidence>
<dbReference type="EMBL" id="JAMZEG020000001">
    <property type="protein sequence ID" value="MDE8601402.1"/>
    <property type="molecule type" value="Genomic_DNA"/>
</dbReference>
<name>A0ABT5W9B0_9GAMM</name>
<dbReference type="InterPro" id="IPR053142">
    <property type="entry name" value="PchR_regulatory_protein"/>
</dbReference>
<keyword evidence="1" id="KW-0805">Transcription regulation</keyword>
<keyword evidence="2" id="KW-0804">Transcription</keyword>
<reference evidence="4" key="1">
    <citation type="submission" date="2023-01" db="EMBL/GenBank/DDBJ databases">
        <title>Psychroserpens sp. MSW6 and Marinomonas sp. RSW2, isolated from seawater.</title>
        <authorList>
            <person name="Kristyanto S."/>
            <person name="Jung J."/>
            <person name="Kim J.M."/>
            <person name="Jeon C.O."/>
        </authorList>
    </citation>
    <scope>NUCLEOTIDE SEQUENCE</scope>
    <source>
        <strain evidence="4">RSW2</strain>
    </source>
</reference>
<dbReference type="PANTHER" id="PTHR47893">
    <property type="entry name" value="REGULATORY PROTEIN PCHR"/>
    <property type="match status" value="1"/>
</dbReference>
<dbReference type="PROSITE" id="PS01124">
    <property type="entry name" value="HTH_ARAC_FAMILY_2"/>
    <property type="match status" value="1"/>
</dbReference>
<proteinExistence type="predicted"/>
<dbReference type="Gene3D" id="1.10.10.60">
    <property type="entry name" value="Homeodomain-like"/>
    <property type="match status" value="1"/>
</dbReference>
<dbReference type="PANTHER" id="PTHR47893:SF1">
    <property type="entry name" value="REGULATORY PROTEIN PCHR"/>
    <property type="match status" value="1"/>
</dbReference>
<dbReference type="SMART" id="SM00342">
    <property type="entry name" value="HTH_ARAC"/>
    <property type="match status" value="1"/>
</dbReference>
<comment type="caution">
    <text evidence="4">The sequence shown here is derived from an EMBL/GenBank/DDBJ whole genome shotgun (WGS) entry which is preliminary data.</text>
</comment>
<evidence type="ECO:0000256" key="2">
    <source>
        <dbReference type="ARBA" id="ARBA00023163"/>
    </source>
</evidence>
<keyword evidence="5" id="KW-1185">Reference proteome</keyword>
<feature type="domain" description="HTH araC/xylS-type" evidence="3">
    <location>
        <begin position="218"/>
        <end position="315"/>
    </location>
</feature>
<gene>
    <name evidence="4" type="ORF">M3I01_000465</name>
</gene>
<dbReference type="Pfam" id="PF12833">
    <property type="entry name" value="HTH_18"/>
    <property type="match status" value="1"/>
</dbReference>
<accession>A0ABT5W9B0</accession>
<dbReference type="SUPFAM" id="SSF46689">
    <property type="entry name" value="Homeodomain-like"/>
    <property type="match status" value="2"/>
</dbReference>
<dbReference type="InterPro" id="IPR009057">
    <property type="entry name" value="Homeodomain-like_sf"/>
</dbReference>
<dbReference type="RefSeq" id="WP_255893569.1">
    <property type="nucleotide sequence ID" value="NZ_JAMZEG020000001.1"/>
</dbReference>
<evidence type="ECO:0000313" key="5">
    <source>
        <dbReference type="Proteomes" id="UP001139522"/>
    </source>
</evidence>
<dbReference type="Proteomes" id="UP001139522">
    <property type="component" value="Unassembled WGS sequence"/>
</dbReference>
<evidence type="ECO:0000259" key="3">
    <source>
        <dbReference type="PROSITE" id="PS01124"/>
    </source>
</evidence>
<organism evidence="4 5">
    <name type="scientific">Marinomonas maritima</name>
    <dbReference type="NCBI Taxonomy" id="2940935"/>
    <lineage>
        <taxon>Bacteria</taxon>
        <taxon>Pseudomonadati</taxon>
        <taxon>Pseudomonadota</taxon>
        <taxon>Gammaproteobacteria</taxon>
        <taxon>Oceanospirillales</taxon>
        <taxon>Oceanospirillaceae</taxon>
        <taxon>Marinomonas</taxon>
    </lineage>
</organism>
<protein>
    <submittedName>
        <fullName evidence="4">AraC family transcriptional regulator</fullName>
    </submittedName>
</protein>
<evidence type="ECO:0000313" key="4">
    <source>
        <dbReference type="EMBL" id="MDE8601402.1"/>
    </source>
</evidence>
<dbReference type="InterPro" id="IPR018060">
    <property type="entry name" value="HTH_AraC"/>
</dbReference>